<dbReference type="EMBL" id="BMAW01056700">
    <property type="protein sequence ID" value="GFT07228.1"/>
    <property type="molecule type" value="Genomic_DNA"/>
</dbReference>
<protein>
    <submittedName>
        <fullName evidence="1">Uncharacterized protein</fullName>
    </submittedName>
</protein>
<evidence type="ECO:0000313" key="1">
    <source>
        <dbReference type="EMBL" id="GFT07228.1"/>
    </source>
</evidence>
<organism evidence="1 2">
    <name type="scientific">Nephila pilipes</name>
    <name type="common">Giant wood spider</name>
    <name type="synonym">Nephila maculata</name>
    <dbReference type="NCBI Taxonomy" id="299642"/>
    <lineage>
        <taxon>Eukaryota</taxon>
        <taxon>Metazoa</taxon>
        <taxon>Ecdysozoa</taxon>
        <taxon>Arthropoda</taxon>
        <taxon>Chelicerata</taxon>
        <taxon>Arachnida</taxon>
        <taxon>Araneae</taxon>
        <taxon>Araneomorphae</taxon>
        <taxon>Entelegynae</taxon>
        <taxon>Araneoidea</taxon>
        <taxon>Nephilidae</taxon>
        <taxon>Nephila</taxon>
    </lineage>
</organism>
<dbReference type="AlphaFoldDB" id="A0A8X6ND77"/>
<dbReference type="Proteomes" id="UP000887013">
    <property type="component" value="Unassembled WGS sequence"/>
</dbReference>
<reference evidence="1" key="1">
    <citation type="submission" date="2020-08" db="EMBL/GenBank/DDBJ databases">
        <title>Multicomponent nature underlies the extraordinary mechanical properties of spider dragline silk.</title>
        <authorList>
            <person name="Kono N."/>
            <person name="Nakamura H."/>
            <person name="Mori M."/>
            <person name="Yoshida Y."/>
            <person name="Ohtoshi R."/>
            <person name="Malay A.D."/>
            <person name="Moran D.A.P."/>
            <person name="Tomita M."/>
            <person name="Numata K."/>
            <person name="Arakawa K."/>
        </authorList>
    </citation>
    <scope>NUCLEOTIDE SEQUENCE</scope>
</reference>
<gene>
    <name evidence="1" type="ORF">NPIL_179055</name>
</gene>
<evidence type="ECO:0000313" key="2">
    <source>
        <dbReference type="Proteomes" id="UP000887013"/>
    </source>
</evidence>
<accession>A0A8X6ND77</accession>
<dbReference type="OrthoDB" id="297923at2759"/>
<name>A0A8X6ND77_NEPPI</name>
<keyword evidence="2" id="KW-1185">Reference proteome</keyword>
<sequence>MTNGVAKDKFIHVLLTPEKAVEIKCTESNTKFSDEPLEGQKYCSNLYHLLLERNEVELPEGIDYEFLHHVEVLRVQVG</sequence>
<comment type="caution">
    <text evidence="1">The sequence shown here is derived from an EMBL/GenBank/DDBJ whole genome shotgun (WGS) entry which is preliminary data.</text>
</comment>
<proteinExistence type="predicted"/>